<feature type="chain" id="PRO_5036261984" description="Secreted protein" evidence="1">
    <location>
        <begin position="17"/>
        <end position="129"/>
    </location>
</feature>
<dbReference type="EMBL" id="HBUF01229986">
    <property type="protein sequence ID" value="CAG6672966.1"/>
    <property type="molecule type" value="Transcribed_RNA"/>
</dbReference>
<feature type="signal peptide" evidence="1">
    <location>
        <begin position="1"/>
        <end position="16"/>
    </location>
</feature>
<keyword evidence="1" id="KW-0732">Signal</keyword>
<dbReference type="PROSITE" id="PS51257">
    <property type="entry name" value="PROKAR_LIPOPROTEIN"/>
    <property type="match status" value="1"/>
</dbReference>
<dbReference type="AlphaFoldDB" id="A0A8D8SNE0"/>
<dbReference type="EMBL" id="HBUF01229983">
    <property type="protein sequence ID" value="CAG6672960.1"/>
    <property type="molecule type" value="Transcribed_RNA"/>
</dbReference>
<protein>
    <recommendedName>
        <fullName evidence="3">Secreted protein</fullName>
    </recommendedName>
</protein>
<evidence type="ECO:0000313" key="2">
    <source>
        <dbReference type="EMBL" id="CAG6672966.1"/>
    </source>
</evidence>
<evidence type="ECO:0000256" key="1">
    <source>
        <dbReference type="SAM" id="SignalP"/>
    </source>
</evidence>
<reference evidence="2" key="1">
    <citation type="submission" date="2021-05" db="EMBL/GenBank/DDBJ databases">
        <authorList>
            <person name="Alioto T."/>
            <person name="Alioto T."/>
            <person name="Gomez Garrido J."/>
        </authorList>
    </citation>
    <scope>NUCLEOTIDE SEQUENCE</scope>
</reference>
<organism evidence="2">
    <name type="scientific">Cacopsylla melanoneura</name>
    <dbReference type="NCBI Taxonomy" id="428564"/>
    <lineage>
        <taxon>Eukaryota</taxon>
        <taxon>Metazoa</taxon>
        <taxon>Ecdysozoa</taxon>
        <taxon>Arthropoda</taxon>
        <taxon>Hexapoda</taxon>
        <taxon>Insecta</taxon>
        <taxon>Pterygota</taxon>
        <taxon>Neoptera</taxon>
        <taxon>Paraneoptera</taxon>
        <taxon>Hemiptera</taxon>
        <taxon>Sternorrhyncha</taxon>
        <taxon>Psylloidea</taxon>
        <taxon>Psyllidae</taxon>
        <taxon>Psyllinae</taxon>
        <taxon>Cacopsylla</taxon>
    </lineage>
</organism>
<accession>A0A8D8SNE0</accession>
<sequence length="129" mass="14654">MMAIVRLLFQVPCVFSSSCLLSANICHNSSDEESSQFPMEREVTRFVLFVFICVRRVGIKIRMTNSPIFMNKIIETDSSFEHTTGRVFFSVHCPTTTLNVLLNMNLKSFGSIIRPSSIKKKYSFSSQGL</sequence>
<evidence type="ECO:0008006" key="3">
    <source>
        <dbReference type="Google" id="ProtNLM"/>
    </source>
</evidence>
<proteinExistence type="predicted"/>
<name>A0A8D8SNE0_9HEMI</name>